<reference evidence="1" key="1">
    <citation type="submission" date="2014-09" db="EMBL/GenBank/DDBJ databases">
        <authorList>
            <person name="Magalhaes I.L.F."/>
            <person name="Oliveira U."/>
            <person name="Santos F.R."/>
            <person name="Vidigal T.H.D.A."/>
            <person name="Brescovit A.D."/>
            <person name="Santos A.J."/>
        </authorList>
    </citation>
    <scope>NUCLEOTIDE SEQUENCE</scope>
    <source>
        <tissue evidence="1">Shoot tissue taken approximately 20 cm above the soil surface</tissue>
    </source>
</reference>
<accession>A0A0A8YEZ4</accession>
<evidence type="ECO:0000313" key="1">
    <source>
        <dbReference type="EMBL" id="JAD21747.1"/>
    </source>
</evidence>
<reference evidence="1" key="2">
    <citation type="journal article" date="2015" name="Data Brief">
        <title>Shoot transcriptome of the giant reed, Arundo donax.</title>
        <authorList>
            <person name="Barrero R.A."/>
            <person name="Guerrero F.D."/>
            <person name="Moolhuijzen P."/>
            <person name="Goolsby J.A."/>
            <person name="Tidwell J."/>
            <person name="Bellgard S.E."/>
            <person name="Bellgard M.I."/>
        </authorList>
    </citation>
    <scope>NUCLEOTIDE SEQUENCE</scope>
    <source>
        <tissue evidence="1">Shoot tissue taken approximately 20 cm above the soil surface</tissue>
    </source>
</reference>
<protein>
    <submittedName>
        <fullName evidence="1">Uncharacterized protein</fullName>
    </submittedName>
</protein>
<dbReference type="EMBL" id="GBRH01276148">
    <property type="protein sequence ID" value="JAD21747.1"/>
    <property type="molecule type" value="Transcribed_RNA"/>
</dbReference>
<proteinExistence type="predicted"/>
<name>A0A0A8YEZ4_ARUDO</name>
<organism evidence="1">
    <name type="scientific">Arundo donax</name>
    <name type="common">Giant reed</name>
    <name type="synonym">Donax arundinaceus</name>
    <dbReference type="NCBI Taxonomy" id="35708"/>
    <lineage>
        <taxon>Eukaryota</taxon>
        <taxon>Viridiplantae</taxon>
        <taxon>Streptophyta</taxon>
        <taxon>Embryophyta</taxon>
        <taxon>Tracheophyta</taxon>
        <taxon>Spermatophyta</taxon>
        <taxon>Magnoliopsida</taxon>
        <taxon>Liliopsida</taxon>
        <taxon>Poales</taxon>
        <taxon>Poaceae</taxon>
        <taxon>PACMAD clade</taxon>
        <taxon>Arundinoideae</taxon>
        <taxon>Arundineae</taxon>
        <taxon>Arundo</taxon>
    </lineage>
</organism>
<dbReference type="AlphaFoldDB" id="A0A0A8YEZ4"/>
<sequence length="19" mass="2140">MCGISYSRRRNKAVGVVDK</sequence>